<evidence type="ECO:0000313" key="3">
    <source>
        <dbReference type="Proteomes" id="UP000028547"/>
    </source>
</evidence>
<comment type="caution">
    <text evidence="2">The sequence shown here is derived from an EMBL/GenBank/DDBJ whole genome shotgun (WGS) entry which is preliminary data.</text>
</comment>
<protein>
    <submittedName>
        <fullName evidence="2">Uncharacterized protein</fullName>
    </submittedName>
</protein>
<gene>
    <name evidence="2" type="ORF">Q664_06085</name>
</gene>
<dbReference type="Proteomes" id="UP000028547">
    <property type="component" value="Unassembled WGS sequence"/>
</dbReference>
<accession>A0A084SZN7</accession>
<evidence type="ECO:0000313" key="2">
    <source>
        <dbReference type="EMBL" id="KFA93922.1"/>
    </source>
</evidence>
<reference evidence="2 3" key="1">
    <citation type="submission" date="2014-07" db="EMBL/GenBank/DDBJ databases">
        <title>Draft Genome Sequence of Gephyronic Acid Producer, Cystobacter violaceus Strain Cb vi76.</title>
        <authorList>
            <person name="Stevens D.C."/>
            <person name="Young J."/>
            <person name="Carmichael R."/>
            <person name="Tan J."/>
            <person name="Taylor R.E."/>
        </authorList>
    </citation>
    <scope>NUCLEOTIDE SEQUENCE [LARGE SCALE GENOMIC DNA]</scope>
    <source>
        <strain evidence="2 3">Cb vi76</strain>
    </source>
</reference>
<sequence>MSCLALTLASTGCPSSPTEPPPDGGTDAGTDAGVPPDVTGQLDMLSLTTAGEVRRPVDLTTTAPKALVEEGGTFVTHEGVGKADGTFVIPNVPAGPYYLSFDPTTFVVTDSREVKLSTNTSIGRPDAATQPADISGATIVFDLDNLHPYQSTDGLTLYSTNLNVARYRLAPSTTPGDTSGTFTYTVRTGQPLIDPAQGDRVLLTQLTSRTAPIEGGGTLSYRSVSRSFEAPEFQSKPGETQTISGTMAEPPALTAPLHWDMAAFRNLAPAIHPRASVAAQVMIVDVQPMPHTYGTISPIPLLVEIGLPPLVDELRTTLTYANPYPASWMPVGTTETAFAVTYQLPGTETPAIIAGSASHSEQFPGFFSGKIAPEFSTVQQPRIEGMDAQQPVTLTTTTPELSWVAPPPVPGERYHYIVFIHELSVEGSATVSQYVGSIRTNDTRTRLPPGLLSSGRSYVFTFDVNTTPDNDILQQVFNLPIPISGVLSLSEIITVQ</sequence>
<organism evidence="2 3">
    <name type="scientific">Archangium violaceum Cb vi76</name>
    <dbReference type="NCBI Taxonomy" id="1406225"/>
    <lineage>
        <taxon>Bacteria</taxon>
        <taxon>Pseudomonadati</taxon>
        <taxon>Myxococcota</taxon>
        <taxon>Myxococcia</taxon>
        <taxon>Myxococcales</taxon>
        <taxon>Cystobacterineae</taxon>
        <taxon>Archangiaceae</taxon>
        <taxon>Archangium</taxon>
    </lineage>
</organism>
<evidence type="ECO:0000256" key="1">
    <source>
        <dbReference type="SAM" id="MobiDB-lite"/>
    </source>
</evidence>
<dbReference type="EMBL" id="JPMI01000033">
    <property type="protein sequence ID" value="KFA93922.1"/>
    <property type="molecule type" value="Genomic_DNA"/>
</dbReference>
<dbReference type="AlphaFoldDB" id="A0A084SZN7"/>
<proteinExistence type="predicted"/>
<name>A0A084SZN7_9BACT</name>
<feature type="compositionally biased region" description="Low complexity" evidence="1">
    <location>
        <begin position="24"/>
        <end position="33"/>
    </location>
</feature>
<feature type="region of interest" description="Disordered" evidence="1">
    <location>
        <begin position="9"/>
        <end position="39"/>
    </location>
</feature>